<reference evidence="3 4" key="1">
    <citation type="journal article" date="2019" name="Nat. Ecol. Evol.">
        <title>Megaphylogeny resolves global patterns of mushroom evolution.</title>
        <authorList>
            <person name="Varga T."/>
            <person name="Krizsan K."/>
            <person name="Foldi C."/>
            <person name="Dima B."/>
            <person name="Sanchez-Garcia M."/>
            <person name="Sanchez-Ramirez S."/>
            <person name="Szollosi G.J."/>
            <person name="Szarkandi J.G."/>
            <person name="Papp V."/>
            <person name="Albert L."/>
            <person name="Andreopoulos W."/>
            <person name="Angelini C."/>
            <person name="Antonin V."/>
            <person name="Barry K.W."/>
            <person name="Bougher N.L."/>
            <person name="Buchanan P."/>
            <person name="Buyck B."/>
            <person name="Bense V."/>
            <person name="Catcheside P."/>
            <person name="Chovatia M."/>
            <person name="Cooper J."/>
            <person name="Damon W."/>
            <person name="Desjardin D."/>
            <person name="Finy P."/>
            <person name="Geml J."/>
            <person name="Haridas S."/>
            <person name="Hughes K."/>
            <person name="Justo A."/>
            <person name="Karasinski D."/>
            <person name="Kautmanova I."/>
            <person name="Kiss B."/>
            <person name="Kocsube S."/>
            <person name="Kotiranta H."/>
            <person name="LaButti K.M."/>
            <person name="Lechner B.E."/>
            <person name="Liimatainen K."/>
            <person name="Lipzen A."/>
            <person name="Lukacs Z."/>
            <person name="Mihaltcheva S."/>
            <person name="Morgado L.N."/>
            <person name="Niskanen T."/>
            <person name="Noordeloos M.E."/>
            <person name="Ohm R.A."/>
            <person name="Ortiz-Santana B."/>
            <person name="Ovrebo C."/>
            <person name="Racz N."/>
            <person name="Riley R."/>
            <person name="Savchenko A."/>
            <person name="Shiryaev A."/>
            <person name="Soop K."/>
            <person name="Spirin V."/>
            <person name="Szebenyi C."/>
            <person name="Tomsovsky M."/>
            <person name="Tulloss R.E."/>
            <person name="Uehling J."/>
            <person name="Grigoriev I.V."/>
            <person name="Vagvolgyi C."/>
            <person name="Papp T."/>
            <person name="Martin F.M."/>
            <person name="Miettinen O."/>
            <person name="Hibbett D.S."/>
            <person name="Nagy L.G."/>
        </authorList>
    </citation>
    <scope>NUCLEOTIDE SEQUENCE [LARGE SCALE GENOMIC DNA]</scope>
    <source>
        <strain evidence="3 4">CBS 309.79</strain>
    </source>
</reference>
<evidence type="ECO:0000313" key="3">
    <source>
        <dbReference type="EMBL" id="TFL04022.1"/>
    </source>
</evidence>
<feature type="region of interest" description="Disordered" evidence="1">
    <location>
        <begin position="235"/>
        <end position="254"/>
    </location>
</feature>
<evidence type="ECO:0000256" key="1">
    <source>
        <dbReference type="SAM" id="MobiDB-lite"/>
    </source>
</evidence>
<protein>
    <submittedName>
        <fullName evidence="3">Uncharacterized protein</fullName>
    </submittedName>
</protein>
<feature type="transmembrane region" description="Helical" evidence="2">
    <location>
        <begin position="270"/>
        <end position="295"/>
    </location>
</feature>
<dbReference type="Proteomes" id="UP000305067">
    <property type="component" value="Unassembled WGS sequence"/>
</dbReference>
<evidence type="ECO:0000313" key="4">
    <source>
        <dbReference type="Proteomes" id="UP000305067"/>
    </source>
</evidence>
<gene>
    <name evidence="3" type="ORF">BDV98DRAFT_563429</name>
</gene>
<dbReference type="EMBL" id="ML178819">
    <property type="protein sequence ID" value="TFL04022.1"/>
    <property type="molecule type" value="Genomic_DNA"/>
</dbReference>
<keyword evidence="2" id="KW-0472">Membrane</keyword>
<organism evidence="3 4">
    <name type="scientific">Pterulicium gracile</name>
    <dbReference type="NCBI Taxonomy" id="1884261"/>
    <lineage>
        <taxon>Eukaryota</taxon>
        <taxon>Fungi</taxon>
        <taxon>Dikarya</taxon>
        <taxon>Basidiomycota</taxon>
        <taxon>Agaricomycotina</taxon>
        <taxon>Agaricomycetes</taxon>
        <taxon>Agaricomycetidae</taxon>
        <taxon>Agaricales</taxon>
        <taxon>Pleurotineae</taxon>
        <taxon>Pterulaceae</taxon>
        <taxon>Pterulicium</taxon>
    </lineage>
</organism>
<dbReference type="STRING" id="1884261.A0A5C3QQ93"/>
<name>A0A5C3QQ93_9AGAR</name>
<keyword evidence="4" id="KW-1185">Reference proteome</keyword>
<keyword evidence="2" id="KW-0812">Transmembrane</keyword>
<sequence>MTALLSIFEQVSRVCFWIYAFGALSFLSLETSAAEIRPQTGVGVEQCVSSQLDWYVRAMGETPCKTYATLRQIANDRYVVPKFPLITGPGDVCDGRDTRSCVNSVAFTLSMLCKSCQQCTDDDADCANADPSSLEAYINNVVPMTQVDNGGISAQLTTHVCNRRMTLPNFLWSPISPNVEWRYQDVKALASTTNSRSILADQCGAYFASVRAAASATSTPSTSVQMPSVTVINGPAPTVTADNSPTSGISPAPTPAAAAQASNASNINAVAVAIGSSVAAIVVLALVIGLLWVLIRRKRRQRYIEQHRVAISTYAHHNLSVSTSSNGSDPEKGRVRL</sequence>
<evidence type="ECO:0000256" key="2">
    <source>
        <dbReference type="SAM" id="Phobius"/>
    </source>
</evidence>
<accession>A0A5C3QQ93</accession>
<proteinExistence type="predicted"/>
<dbReference type="OrthoDB" id="2757214at2759"/>
<dbReference type="AlphaFoldDB" id="A0A5C3QQ93"/>
<keyword evidence="2" id="KW-1133">Transmembrane helix</keyword>